<feature type="transmembrane region" description="Helical" evidence="8">
    <location>
        <begin position="308"/>
        <end position="328"/>
    </location>
</feature>
<feature type="domain" description="Amino acid permease/ SLC12A" evidence="9">
    <location>
        <begin position="84"/>
        <end position="537"/>
    </location>
</feature>
<keyword evidence="11" id="KW-1185">Reference proteome</keyword>
<dbReference type="FunFam" id="1.20.1740.10:FF:000001">
    <property type="entry name" value="Amino acid permease"/>
    <property type="match status" value="1"/>
</dbReference>
<evidence type="ECO:0000256" key="2">
    <source>
        <dbReference type="ARBA" id="ARBA00009523"/>
    </source>
</evidence>
<feature type="transmembrane region" description="Helical" evidence="8">
    <location>
        <begin position="402"/>
        <end position="421"/>
    </location>
</feature>
<evidence type="ECO:0000256" key="8">
    <source>
        <dbReference type="SAM" id="Phobius"/>
    </source>
</evidence>
<evidence type="ECO:0000256" key="4">
    <source>
        <dbReference type="ARBA" id="ARBA00022692"/>
    </source>
</evidence>
<dbReference type="JaponicusDB" id="SJAG_02946"/>
<keyword evidence="4 8" id="KW-0812">Transmembrane</keyword>
<feature type="transmembrane region" description="Helical" evidence="8">
    <location>
        <begin position="433"/>
        <end position="456"/>
    </location>
</feature>
<feature type="transmembrane region" description="Helical" evidence="8">
    <location>
        <begin position="87"/>
        <end position="106"/>
    </location>
</feature>
<evidence type="ECO:0000256" key="6">
    <source>
        <dbReference type="ARBA" id="ARBA00022989"/>
    </source>
</evidence>
<proteinExistence type="inferred from homology"/>
<keyword evidence="5" id="KW-0029">Amino-acid transport</keyword>
<evidence type="ECO:0000256" key="5">
    <source>
        <dbReference type="ARBA" id="ARBA00022970"/>
    </source>
</evidence>
<evidence type="ECO:0000256" key="3">
    <source>
        <dbReference type="ARBA" id="ARBA00022448"/>
    </source>
</evidence>
<comment type="subcellular location">
    <subcellularLocation>
        <location evidence="1">Membrane</location>
        <topology evidence="1">Multi-pass membrane protein</topology>
    </subcellularLocation>
</comment>
<dbReference type="PANTHER" id="PTHR43341">
    <property type="entry name" value="AMINO ACID PERMEASE"/>
    <property type="match status" value="1"/>
</dbReference>
<dbReference type="RefSeq" id="XP_002174122.1">
    <property type="nucleotide sequence ID" value="XM_002174086.2"/>
</dbReference>
<dbReference type="EMBL" id="KE651167">
    <property type="protein sequence ID" value="EEB07829.1"/>
    <property type="molecule type" value="Genomic_DNA"/>
</dbReference>
<gene>
    <name evidence="10" type="ORF">SJAG_02946</name>
</gene>
<keyword evidence="6 8" id="KW-1133">Transmembrane helix</keyword>
<keyword evidence="3" id="KW-0813">Transport</keyword>
<dbReference type="GO" id="GO:0015171">
    <property type="term" value="F:amino acid transmembrane transporter activity"/>
    <property type="evidence" value="ECO:0000318"/>
    <property type="project" value="GO_Central"/>
</dbReference>
<protein>
    <submittedName>
        <fullName evidence="10">Amino acid permease</fullName>
    </submittedName>
</protein>
<reference evidence="10 11" key="1">
    <citation type="journal article" date="2011" name="Science">
        <title>Comparative functional genomics of the fission yeasts.</title>
        <authorList>
            <person name="Rhind N."/>
            <person name="Chen Z."/>
            <person name="Yassour M."/>
            <person name="Thompson D.A."/>
            <person name="Haas B.J."/>
            <person name="Habib N."/>
            <person name="Wapinski I."/>
            <person name="Roy S."/>
            <person name="Lin M.F."/>
            <person name="Heiman D.I."/>
            <person name="Young S.K."/>
            <person name="Furuya K."/>
            <person name="Guo Y."/>
            <person name="Pidoux A."/>
            <person name="Chen H.M."/>
            <person name="Robbertse B."/>
            <person name="Goldberg J.M."/>
            <person name="Aoki K."/>
            <person name="Bayne E.H."/>
            <person name="Berlin A.M."/>
            <person name="Desjardins C.A."/>
            <person name="Dobbs E."/>
            <person name="Dukaj L."/>
            <person name="Fan L."/>
            <person name="FitzGerald M.G."/>
            <person name="French C."/>
            <person name="Gujja S."/>
            <person name="Hansen K."/>
            <person name="Keifenheim D."/>
            <person name="Levin J.Z."/>
            <person name="Mosher R.A."/>
            <person name="Mueller C.A."/>
            <person name="Pfiffner J."/>
            <person name="Priest M."/>
            <person name="Russ C."/>
            <person name="Smialowska A."/>
            <person name="Swoboda P."/>
            <person name="Sykes S.M."/>
            <person name="Vaughn M."/>
            <person name="Vengrova S."/>
            <person name="Yoder R."/>
            <person name="Zeng Q."/>
            <person name="Allshire R."/>
            <person name="Baulcombe D."/>
            <person name="Birren B.W."/>
            <person name="Brown W."/>
            <person name="Ekwall K."/>
            <person name="Kellis M."/>
            <person name="Leatherwood J."/>
            <person name="Levin H."/>
            <person name="Margalit H."/>
            <person name="Martienssen R."/>
            <person name="Nieduszynski C.A."/>
            <person name="Spatafora J.W."/>
            <person name="Friedman N."/>
            <person name="Dalgaard J.Z."/>
            <person name="Baumann P."/>
            <person name="Niki H."/>
            <person name="Regev A."/>
            <person name="Nusbaum C."/>
        </authorList>
    </citation>
    <scope>NUCLEOTIDE SEQUENCE [LARGE SCALE GENOMIC DNA]</scope>
    <source>
        <strain evidence="11">yFS275 / FY16936</strain>
    </source>
</reference>
<dbReference type="AlphaFoldDB" id="B6K2X2"/>
<name>B6K2X2_SCHJY</name>
<dbReference type="Proteomes" id="UP000001744">
    <property type="component" value="Unassembled WGS sequence"/>
</dbReference>
<keyword evidence="7 8" id="KW-0472">Membrane</keyword>
<dbReference type="InterPro" id="IPR004840">
    <property type="entry name" value="Amino_acid_permease_CS"/>
</dbReference>
<dbReference type="GO" id="GO:0016020">
    <property type="term" value="C:membrane"/>
    <property type="evidence" value="ECO:0000318"/>
    <property type="project" value="GO_Central"/>
</dbReference>
<feature type="transmembrane region" description="Helical" evidence="8">
    <location>
        <begin position="112"/>
        <end position="132"/>
    </location>
</feature>
<evidence type="ECO:0000259" key="9">
    <source>
        <dbReference type="Pfam" id="PF00324"/>
    </source>
</evidence>
<dbReference type="GO" id="GO:0003333">
    <property type="term" value="P:amino acid transmembrane transport"/>
    <property type="evidence" value="ECO:0000318"/>
    <property type="project" value="GO_Central"/>
</dbReference>
<feature type="transmembrane region" description="Helical" evidence="8">
    <location>
        <begin position="165"/>
        <end position="187"/>
    </location>
</feature>
<evidence type="ECO:0000313" key="11">
    <source>
        <dbReference type="Proteomes" id="UP000001744"/>
    </source>
</evidence>
<dbReference type="eggNOG" id="KOG1286">
    <property type="taxonomic scope" value="Eukaryota"/>
</dbReference>
<dbReference type="STRING" id="402676.B6K2X2"/>
<evidence type="ECO:0000313" key="10">
    <source>
        <dbReference type="EMBL" id="EEB07829.1"/>
    </source>
</evidence>
<dbReference type="OrthoDB" id="3900342at2759"/>
<dbReference type="VEuPathDB" id="FungiDB:SJAG_02946"/>
<organism evidence="10 11">
    <name type="scientific">Schizosaccharomyces japonicus (strain yFS275 / FY16936)</name>
    <name type="common">Fission yeast</name>
    <dbReference type="NCBI Taxonomy" id="402676"/>
    <lineage>
        <taxon>Eukaryota</taxon>
        <taxon>Fungi</taxon>
        <taxon>Dikarya</taxon>
        <taxon>Ascomycota</taxon>
        <taxon>Taphrinomycotina</taxon>
        <taxon>Schizosaccharomycetes</taxon>
        <taxon>Schizosaccharomycetales</taxon>
        <taxon>Schizosaccharomycetaceae</taxon>
        <taxon>Schizosaccharomyces</taxon>
    </lineage>
</organism>
<feature type="transmembrane region" description="Helical" evidence="8">
    <location>
        <begin position="476"/>
        <end position="500"/>
    </location>
</feature>
<dbReference type="InterPro" id="IPR004841">
    <property type="entry name" value="AA-permease/SLC12A_dom"/>
</dbReference>
<evidence type="ECO:0000256" key="7">
    <source>
        <dbReference type="ARBA" id="ARBA00023136"/>
    </source>
</evidence>
<feature type="transmembrane region" description="Helical" evidence="8">
    <location>
        <begin position="512"/>
        <end position="532"/>
    </location>
</feature>
<evidence type="ECO:0000256" key="1">
    <source>
        <dbReference type="ARBA" id="ARBA00004141"/>
    </source>
</evidence>
<comment type="similarity">
    <text evidence="2">Belongs to the amino acid-polyamine-organocation (APC) superfamily.</text>
</comment>
<dbReference type="Pfam" id="PF00324">
    <property type="entry name" value="AA_permease"/>
    <property type="match status" value="1"/>
</dbReference>
<dbReference type="GeneID" id="7051723"/>
<dbReference type="PROSITE" id="PS00218">
    <property type="entry name" value="AMINO_ACID_PERMEASE_1"/>
    <property type="match status" value="1"/>
</dbReference>
<dbReference type="InterPro" id="IPR050524">
    <property type="entry name" value="APC_YAT"/>
</dbReference>
<sequence>MYSYGNNQREDDLSIIIASNVSLEEKTTIEKLSFFENDGPLDTVNLVKTVEDKVGNPIKRFFKSFRRARLCDAFALQRKLKSRHIRMIAIGSTIGFGFWVGCGNSLSKGGAAAVLINYVILGSVVLTTMFSLGELAANYPVPGSYLTLAGQFIDQSWSFAIHWNFIFGSLVSTPVEIITACMCMTYWTSLNSGVWVTVFIVLFIFINIFGVRGYGEIEFILCGIKVISIIVFIIIGIVIDCGGVTTDNRGYIGMRIFQSNAFTHGFRGFCAVFLHAAYSYSGSESIGFTAAETENPAKRFPKAVKHTVYRIVLFYVIGMFVLSLLVSGKDPRLFDHSKNMISPFILALKDAGFKALPSIFNAAILISILSAANSNIYTGSRAIHSAAVNGFAPKWFAYVDRAGRPLVALSMLILFCGLAYLCETETNYSIFSWLMAVYGLGTLFSWGTISLVHVRLRLAMKTQSVSIKRLSYASPFGIYGSYYSLLWTLLMVTAQLYVAIVPTFDKPNITHFFRHYLSMPVIILLILIHKLCTRSPWLKLKDIDLLLGFNDTFKPNIYDEFEKNSPGTKEYQKSG</sequence>
<feature type="transmembrane region" description="Helical" evidence="8">
    <location>
        <begin position="219"/>
        <end position="239"/>
    </location>
</feature>
<feature type="transmembrane region" description="Helical" evidence="8">
    <location>
        <begin position="193"/>
        <end position="212"/>
    </location>
</feature>
<dbReference type="HOGENOM" id="CLU_007946_12_0_1"/>
<dbReference type="PANTHER" id="PTHR43341:SF42">
    <property type="entry name" value="DIFFERENTIATION PROCESS PUTATIVE AMINO-ACID PERMEASE ISP5-RELATED"/>
    <property type="match status" value="1"/>
</dbReference>
<accession>B6K2X2</accession>
<dbReference type="Gene3D" id="1.20.1740.10">
    <property type="entry name" value="Amino acid/polyamine transporter I"/>
    <property type="match status" value="1"/>
</dbReference>